<dbReference type="STRING" id="1445510.YC6258_02391"/>
<dbReference type="AlphaFoldDB" id="A0A0C5VVE7"/>
<dbReference type="InterPro" id="IPR004101">
    <property type="entry name" value="Mur_ligase_C"/>
</dbReference>
<dbReference type="InterPro" id="IPR013221">
    <property type="entry name" value="Mur_ligase_cen"/>
</dbReference>
<dbReference type="KEGG" id="gsn:YC6258_02391"/>
<keyword evidence="7 8" id="KW-0961">Cell wall biogenesis/degradation</keyword>
<dbReference type="Pfam" id="PF02875">
    <property type="entry name" value="Mur_ligase_C"/>
    <property type="match status" value="1"/>
</dbReference>
<dbReference type="GO" id="GO:0008360">
    <property type="term" value="P:regulation of cell shape"/>
    <property type="evidence" value="ECO:0007669"/>
    <property type="project" value="UniProtKB-KW"/>
</dbReference>
<dbReference type="EC" id="6.3.2.9" evidence="7 8"/>
<feature type="domain" description="Mur ligase central" evidence="10">
    <location>
        <begin position="117"/>
        <end position="290"/>
    </location>
</feature>
<dbReference type="Gene3D" id="3.90.190.20">
    <property type="entry name" value="Mur ligase, C-terminal domain"/>
    <property type="match status" value="1"/>
</dbReference>
<comment type="pathway">
    <text evidence="2 7 8">Cell wall biogenesis; peptidoglycan biosynthesis.</text>
</comment>
<sequence length="452" mass="49031">MEQQLNSKKYAVVGLGMTGLSAARYLLSKKQSVLIMDTRINPPGLNEITEQYPNVRVLTGALDRELLTEVDEIILSPGLSVHLPEIQHAIENGAQVSGDIDLFLEQLENTQTQIIAITGSNGKSTVTALLGEMARAASPRTAVCGNIGVPVLDFVDQDLDFVILELSSFQLETLNRMSGHIATILNISEDHMDRYDSLEDYVRAKQRIFVGSRAAVVNLDDNCTTSGQNLPPLCIGYSLELSGKNGFSLQAIEDGHKAILFNNHETWVNSSQLKLKGSHNLANFMAAFALGQLAGIHKDIMIDVACNFTGLDHRCEWVAERNGIVFINDSKGTNVGATIAALAGLGDESLKHIVLIAGGIGKGADFSKLGKTIQRFCRKVILIGQDAELIAVHLKSVEHVFADTLQNAVERACEGAKSGDLVLLSPACASMDMFKSFEDRGNQFKRIVGELR</sequence>
<dbReference type="PANTHER" id="PTHR43692">
    <property type="entry name" value="UDP-N-ACETYLMURAMOYLALANINE--D-GLUTAMATE LIGASE"/>
    <property type="match status" value="1"/>
</dbReference>
<comment type="catalytic activity">
    <reaction evidence="7 8">
        <text>UDP-N-acetyl-alpha-D-muramoyl-L-alanine + D-glutamate + ATP = UDP-N-acetyl-alpha-D-muramoyl-L-alanyl-D-glutamate + ADP + phosphate + H(+)</text>
        <dbReference type="Rhea" id="RHEA:16429"/>
        <dbReference type="ChEBI" id="CHEBI:15378"/>
        <dbReference type="ChEBI" id="CHEBI:29986"/>
        <dbReference type="ChEBI" id="CHEBI:30616"/>
        <dbReference type="ChEBI" id="CHEBI:43474"/>
        <dbReference type="ChEBI" id="CHEBI:83898"/>
        <dbReference type="ChEBI" id="CHEBI:83900"/>
        <dbReference type="ChEBI" id="CHEBI:456216"/>
        <dbReference type="EC" id="6.3.2.9"/>
    </reaction>
</comment>
<proteinExistence type="inferred from homology"/>
<dbReference type="Pfam" id="PF21799">
    <property type="entry name" value="MurD-like_N"/>
    <property type="match status" value="1"/>
</dbReference>
<protein>
    <recommendedName>
        <fullName evidence="7 8">UDP-N-acetylmuramoylalanine--D-glutamate ligase</fullName>
        <ecNumber evidence="7 8">6.3.2.9</ecNumber>
    </recommendedName>
    <alternativeName>
        <fullName evidence="7">D-glutamic acid-adding enzyme</fullName>
    </alternativeName>
    <alternativeName>
        <fullName evidence="7">UDP-N-acetylmuramoyl-L-alanyl-D-glutamate synthetase</fullName>
    </alternativeName>
</protein>
<dbReference type="PATRIC" id="fig|1445510.3.peg.2347"/>
<dbReference type="UniPathway" id="UPA00219"/>
<organism evidence="11 12">
    <name type="scientific">Gynuella sunshinyii YC6258</name>
    <dbReference type="NCBI Taxonomy" id="1445510"/>
    <lineage>
        <taxon>Bacteria</taxon>
        <taxon>Pseudomonadati</taxon>
        <taxon>Pseudomonadota</taxon>
        <taxon>Gammaproteobacteria</taxon>
        <taxon>Oceanospirillales</taxon>
        <taxon>Saccharospirillaceae</taxon>
        <taxon>Gynuella</taxon>
    </lineage>
</organism>
<dbReference type="SUPFAM" id="SSF53244">
    <property type="entry name" value="MurD-like peptide ligases, peptide-binding domain"/>
    <property type="match status" value="1"/>
</dbReference>
<keyword evidence="12" id="KW-1185">Reference proteome</keyword>
<dbReference type="RefSeq" id="WP_044616958.1">
    <property type="nucleotide sequence ID" value="NZ_CP007142.1"/>
</dbReference>
<dbReference type="GO" id="GO:0008764">
    <property type="term" value="F:UDP-N-acetylmuramoylalanine-D-glutamate ligase activity"/>
    <property type="evidence" value="ECO:0007669"/>
    <property type="project" value="UniProtKB-UniRule"/>
</dbReference>
<evidence type="ECO:0000256" key="6">
    <source>
        <dbReference type="ARBA" id="ARBA00022840"/>
    </source>
</evidence>
<dbReference type="PANTHER" id="PTHR43692:SF1">
    <property type="entry name" value="UDP-N-ACETYLMURAMOYLALANINE--D-GLUTAMATE LIGASE"/>
    <property type="match status" value="1"/>
</dbReference>
<feature type="domain" description="Mur ligase C-terminal" evidence="9">
    <location>
        <begin position="313"/>
        <end position="428"/>
    </location>
</feature>
<keyword evidence="7 8" id="KW-0573">Peptidoglycan synthesis</keyword>
<dbReference type="Gene3D" id="3.40.1190.10">
    <property type="entry name" value="Mur-like, catalytic domain"/>
    <property type="match status" value="1"/>
</dbReference>
<evidence type="ECO:0000313" key="12">
    <source>
        <dbReference type="Proteomes" id="UP000032266"/>
    </source>
</evidence>
<keyword evidence="7 8" id="KW-0133">Cell shape</keyword>
<dbReference type="Proteomes" id="UP000032266">
    <property type="component" value="Chromosome"/>
</dbReference>
<keyword evidence="5 7" id="KW-0547">Nucleotide-binding</keyword>
<name>A0A0C5VVE7_9GAMM</name>
<dbReference type="InterPro" id="IPR036565">
    <property type="entry name" value="Mur-like_cat_sf"/>
</dbReference>
<gene>
    <name evidence="7" type="primary">murD</name>
    <name evidence="11" type="ORF">YC6258_02391</name>
</gene>
<keyword evidence="7 8" id="KW-0131">Cell cycle</keyword>
<dbReference type="InterPro" id="IPR005762">
    <property type="entry name" value="MurD"/>
</dbReference>
<evidence type="ECO:0000256" key="1">
    <source>
        <dbReference type="ARBA" id="ARBA00004496"/>
    </source>
</evidence>
<dbReference type="GO" id="GO:0051301">
    <property type="term" value="P:cell division"/>
    <property type="evidence" value="ECO:0007669"/>
    <property type="project" value="UniProtKB-KW"/>
</dbReference>
<evidence type="ECO:0000256" key="7">
    <source>
        <dbReference type="HAMAP-Rule" id="MF_00639"/>
    </source>
</evidence>
<reference evidence="11 12" key="1">
    <citation type="submission" date="2014-01" db="EMBL/GenBank/DDBJ databases">
        <title>Full genme sequencing of cellulolytic bacterium Gynuella sunshinyii YC6258T gen. nov., sp. nov.</title>
        <authorList>
            <person name="Khan H."/>
            <person name="Chung E.J."/>
            <person name="Chung Y.R."/>
        </authorList>
    </citation>
    <scope>NUCLEOTIDE SEQUENCE [LARGE SCALE GENOMIC DNA]</scope>
    <source>
        <strain evidence="11 12">YC6258</strain>
    </source>
</reference>
<dbReference type="GO" id="GO:0071555">
    <property type="term" value="P:cell wall organization"/>
    <property type="evidence" value="ECO:0007669"/>
    <property type="project" value="UniProtKB-KW"/>
</dbReference>
<dbReference type="OrthoDB" id="9809796at2"/>
<evidence type="ECO:0000256" key="4">
    <source>
        <dbReference type="ARBA" id="ARBA00022598"/>
    </source>
</evidence>
<dbReference type="Gene3D" id="3.40.50.720">
    <property type="entry name" value="NAD(P)-binding Rossmann-like Domain"/>
    <property type="match status" value="1"/>
</dbReference>
<dbReference type="Pfam" id="PF08245">
    <property type="entry name" value="Mur_ligase_M"/>
    <property type="match status" value="1"/>
</dbReference>
<dbReference type="SUPFAM" id="SSF51984">
    <property type="entry name" value="MurCD N-terminal domain"/>
    <property type="match status" value="1"/>
</dbReference>
<evidence type="ECO:0000313" key="11">
    <source>
        <dbReference type="EMBL" id="AJQ94429.1"/>
    </source>
</evidence>
<dbReference type="GO" id="GO:0005737">
    <property type="term" value="C:cytoplasm"/>
    <property type="evidence" value="ECO:0007669"/>
    <property type="project" value="UniProtKB-SubCell"/>
</dbReference>
<evidence type="ECO:0000259" key="9">
    <source>
        <dbReference type="Pfam" id="PF02875"/>
    </source>
</evidence>
<dbReference type="InterPro" id="IPR036615">
    <property type="entry name" value="Mur_ligase_C_dom_sf"/>
</dbReference>
<accession>A0A0C5VVE7</accession>
<dbReference type="GO" id="GO:0009252">
    <property type="term" value="P:peptidoglycan biosynthetic process"/>
    <property type="evidence" value="ECO:0007669"/>
    <property type="project" value="UniProtKB-UniRule"/>
</dbReference>
<evidence type="ECO:0000256" key="8">
    <source>
        <dbReference type="RuleBase" id="RU003664"/>
    </source>
</evidence>
<dbReference type="GO" id="GO:0005524">
    <property type="term" value="F:ATP binding"/>
    <property type="evidence" value="ECO:0007669"/>
    <property type="project" value="UniProtKB-UniRule"/>
</dbReference>
<dbReference type="EMBL" id="CP007142">
    <property type="protein sequence ID" value="AJQ94429.1"/>
    <property type="molecule type" value="Genomic_DNA"/>
</dbReference>
<dbReference type="HOGENOM" id="CLU_032540_1_0_6"/>
<evidence type="ECO:0000256" key="3">
    <source>
        <dbReference type="ARBA" id="ARBA00022490"/>
    </source>
</evidence>
<evidence type="ECO:0000256" key="5">
    <source>
        <dbReference type="ARBA" id="ARBA00022741"/>
    </source>
</evidence>
<keyword evidence="6 7" id="KW-0067">ATP-binding</keyword>
<dbReference type="NCBIfam" id="TIGR01087">
    <property type="entry name" value="murD"/>
    <property type="match status" value="1"/>
</dbReference>
<comment type="subcellular location">
    <subcellularLocation>
        <location evidence="1 7 8">Cytoplasm</location>
    </subcellularLocation>
</comment>
<keyword evidence="4 7" id="KW-0436">Ligase</keyword>
<evidence type="ECO:0000259" key="10">
    <source>
        <dbReference type="Pfam" id="PF08245"/>
    </source>
</evidence>
<keyword evidence="7 8" id="KW-0132">Cell division</keyword>
<comment type="function">
    <text evidence="7 8">Cell wall formation. Catalyzes the addition of glutamate to the nucleotide precursor UDP-N-acetylmuramoyl-L-alanine (UMA).</text>
</comment>
<dbReference type="SUPFAM" id="SSF53623">
    <property type="entry name" value="MurD-like peptide ligases, catalytic domain"/>
    <property type="match status" value="1"/>
</dbReference>
<comment type="similarity">
    <text evidence="7">Belongs to the MurCDEF family.</text>
</comment>
<feature type="binding site" evidence="7">
    <location>
        <begin position="119"/>
        <end position="125"/>
    </location>
    <ligand>
        <name>ATP</name>
        <dbReference type="ChEBI" id="CHEBI:30616"/>
    </ligand>
</feature>
<keyword evidence="3 7" id="KW-0963">Cytoplasm</keyword>
<evidence type="ECO:0000256" key="2">
    <source>
        <dbReference type="ARBA" id="ARBA00004752"/>
    </source>
</evidence>
<dbReference type="HAMAP" id="MF_00639">
    <property type="entry name" value="MurD"/>
    <property type="match status" value="1"/>
</dbReference>